<evidence type="ECO:0000256" key="1">
    <source>
        <dbReference type="SAM" id="Phobius"/>
    </source>
</evidence>
<gene>
    <name evidence="2" type="ORF">Goshw_001346</name>
</gene>
<evidence type="ECO:0000313" key="2">
    <source>
        <dbReference type="EMBL" id="MBA0861816.1"/>
    </source>
</evidence>
<feature type="non-terminal residue" evidence="2">
    <location>
        <position position="24"/>
    </location>
</feature>
<reference evidence="2 3" key="1">
    <citation type="journal article" date="2019" name="Genome Biol. Evol.">
        <title>Insights into the evolution of the New World diploid cottons (Gossypium, subgenus Houzingenia) based on genome sequencing.</title>
        <authorList>
            <person name="Grover C.E."/>
            <person name="Arick M.A. 2nd"/>
            <person name="Thrash A."/>
            <person name="Conover J.L."/>
            <person name="Sanders W.S."/>
            <person name="Peterson D.G."/>
            <person name="Frelichowski J.E."/>
            <person name="Scheffler J.A."/>
            <person name="Scheffler B.E."/>
            <person name="Wendel J.F."/>
        </authorList>
    </citation>
    <scope>NUCLEOTIDE SEQUENCE [LARGE SCALE GENOMIC DNA]</scope>
    <source>
        <strain evidence="2">1</strain>
        <tissue evidence="2">Leaf</tissue>
    </source>
</reference>
<dbReference type="EMBL" id="JABFAF010000008">
    <property type="protein sequence ID" value="MBA0861816.1"/>
    <property type="molecule type" value="Genomic_DNA"/>
</dbReference>
<name>A0A7J9LTB2_GOSSC</name>
<protein>
    <submittedName>
        <fullName evidence="2">Uncharacterized protein</fullName>
    </submittedName>
</protein>
<dbReference type="AlphaFoldDB" id="A0A7J9LTB2"/>
<accession>A0A7J9LTB2</accession>
<keyword evidence="1" id="KW-0472">Membrane</keyword>
<sequence>MKQGSGYWIIIGFWGSVWYSVPSY</sequence>
<keyword evidence="1" id="KW-1133">Transmembrane helix</keyword>
<dbReference type="Proteomes" id="UP000593576">
    <property type="component" value="Unassembled WGS sequence"/>
</dbReference>
<evidence type="ECO:0000313" key="3">
    <source>
        <dbReference type="Proteomes" id="UP000593576"/>
    </source>
</evidence>
<keyword evidence="3" id="KW-1185">Reference proteome</keyword>
<organism evidence="2 3">
    <name type="scientific">Gossypium schwendimanii</name>
    <name type="common">Cotton</name>
    <dbReference type="NCBI Taxonomy" id="34291"/>
    <lineage>
        <taxon>Eukaryota</taxon>
        <taxon>Viridiplantae</taxon>
        <taxon>Streptophyta</taxon>
        <taxon>Embryophyta</taxon>
        <taxon>Tracheophyta</taxon>
        <taxon>Spermatophyta</taxon>
        <taxon>Magnoliopsida</taxon>
        <taxon>eudicotyledons</taxon>
        <taxon>Gunneridae</taxon>
        <taxon>Pentapetalae</taxon>
        <taxon>rosids</taxon>
        <taxon>malvids</taxon>
        <taxon>Malvales</taxon>
        <taxon>Malvaceae</taxon>
        <taxon>Malvoideae</taxon>
        <taxon>Gossypium</taxon>
    </lineage>
</organism>
<proteinExistence type="predicted"/>
<feature type="transmembrane region" description="Helical" evidence="1">
    <location>
        <begin position="6"/>
        <end position="21"/>
    </location>
</feature>
<comment type="caution">
    <text evidence="2">The sequence shown here is derived from an EMBL/GenBank/DDBJ whole genome shotgun (WGS) entry which is preliminary data.</text>
</comment>
<keyword evidence="1" id="KW-0812">Transmembrane</keyword>